<dbReference type="Gene3D" id="1.20.150.20">
    <property type="entry name" value="ATP synthase alpha/beta chain, C-terminal domain"/>
    <property type="match status" value="1"/>
</dbReference>
<evidence type="ECO:0008006" key="3">
    <source>
        <dbReference type="Google" id="ProtNLM"/>
    </source>
</evidence>
<feature type="non-terminal residue" evidence="1">
    <location>
        <position position="1"/>
    </location>
</feature>
<reference evidence="1 2" key="1">
    <citation type="submission" date="2020-10" db="EMBL/GenBank/DDBJ databases">
        <authorList>
            <person name="Castelo-Branco R."/>
            <person name="Eusebio N."/>
            <person name="Adriana R."/>
            <person name="Vieira A."/>
            <person name="Brugerolle De Fraissinette N."/>
            <person name="Rezende De Castro R."/>
            <person name="Schneider M.P."/>
            <person name="Vasconcelos V."/>
            <person name="Leao P.N."/>
        </authorList>
    </citation>
    <scope>NUCLEOTIDE SEQUENCE [LARGE SCALE GENOMIC DNA]</scope>
    <source>
        <strain evidence="1 2">LEGE 07299</strain>
    </source>
</reference>
<comment type="caution">
    <text evidence="1">The sequence shown here is derived from an EMBL/GenBank/DDBJ whole genome shotgun (WGS) entry which is preliminary data.</text>
</comment>
<organism evidence="1 2">
    <name type="scientific">Nostoc cf. edaphicum LEGE 07299</name>
    <dbReference type="NCBI Taxonomy" id="2777974"/>
    <lineage>
        <taxon>Bacteria</taxon>
        <taxon>Bacillati</taxon>
        <taxon>Cyanobacteriota</taxon>
        <taxon>Cyanophyceae</taxon>
        <taxon>Nostocales</taxon>
        <taxon>Nostocaceae</taxon>
        <taxon>Nostoc</taxon>
    </lineage>
</organism>
<sequence length="49" mass="5370">FTQGLREYLKTGKTQYAEGVRSSKALGDAEEAALKEALTEYKKTFKAAA</sequence>
<dbReference type="EMBL" id="JADEXF010000604">
    <property type="protein sequence ID" value="MBE9106679.1"/>
    <property type="molecule type" value="Genomic_DNA"/>
</dbReference>
<gene>
    <name evidence="1" type="ORF">IQ229_17615</name>
</gene>
<protein>
    <recommendedName>
        <fullName evidence="3">Protochlorophyllide oxidoreductase</fullName>
    </recommendedName>
</protein>
<proteinExistence type="predicted"/>
<dbReference type="InterPro" id="IPR038376">
    <property type="entry name" value="ATP_synth_asu_C_sf"/>
</dbReference>
<dbReference type="Proteomes" id="UP000647836">
    <property type="component" value="Unassembled WGS sequence"/>
</dbReference>
<name>A0ABR9U211_9NOSO</name>
<evidence type="ECO:0000313" key="1">
    <source>
        <dbReference type="EMBL" id="MBE9106679.1"/>
    </source>
</evidence>
<keyword evidence="2" id="KW-1185">Reference proteome</keyword>
<evidence type="ECO:0000313" key="2">
    <source>
        <dbReference type="Proteomes" id="UP000647836"/>
    </source>
</evidence>
<accession>A0ABR9U211</accession>